<sequence>MPINKNKNNSSGPLAGLLVIDASQGIAGPYCGATLASYGARVIKIDPPQGDWGRNVGYRYGSLSTYAIAYNQGKESIVLDLKKPEDLDCLYRLVAEADIFMESSRPGVAEKIGIDFETLKGHNPSLVYLSVSGFGQTGPYAERPCTDGVAQAYSGLVNGNVGLDGQPHKLDLPIVDITTGLYAFQSISMALFQRMKTGEAQYLDVNLVTSALEVQRAKLFEVCVEGESVAKLNVPSGIYECDSGNVAIALATEEHYARLVKALDAPELIEAPKFATFADRADHADELRSRIGEILARQTNQYWEETLGKAGIIVNAINSLQDVVEDKQFAEGGALHPVEHPGVGTFMVPVMPLRDITLPPAPELGQDTEAVLRELTTATK</sequence>
<proteinExistence type="predicted"/>
<organism evidence="2 3">
    <name type="scientific">Sneathiella chinensis</name>
    <dbReference type="NCBI Taxonomy" id="349750"/>
    <lineage>
        <taxon>Bacteria</taxon>
        <taxon>Pseudomonadati</taxon>
        <taxon>Pseudomonadota</taxon>
        <taxon>Alphaproteobacteria</taxon>
        <taxon>Sneathiellales</taxon>
        <taxon>Sneathiellaceae</taxon>
        <taxon>Sneathiella</taxon>
    </lineage>
</organism>
<dbReference type="SUPFAM" id="SSF89796">
    <property type="entry name" value="CoA-transferase family III (CaiB/BaiF)"/>
    <property type="match status" value="1"/>
</dbReference>
<reference evidence="2" key="2">
    <citation type="submission" date="2023-01" db="EMBL/GenBank/DDBJ databases">
        <title>Draft genome sequence of Sneathiella chinensis strain NBRC 103408.</title>
        <authorList>
            <person name="Sun Q."/>
            <person name="Mori K."/>
        </authorList>
    </citation>
    <scope>NUCLEOTIDE SEQUENCE</scope>
    <source>
        <strain evidence="2">NBRC 103408</strain>
    </source>
</reference>
<dbReference type="PANTHER" id="PTHR48207:SF3">
    <property type="entry name" value="SUCCINATE--HYDROXYMETHYLGLUTARATE COA-TRANSFERASE"/>
    <property type="match status" value="1"/>
</dbReference>
<dbReference type="RefSeq" id="WP_169560100.1">
    <property type="nucleotide sequence ID" value="NZ_BSNF01000010.1"/>
</dbReference>
<reference evidence="2" key="1">
    <citation type="journal article" date="2014" name="Int. J. Syst. Evol. Microbiol.">
        <title>Complete genome of a new Firmicutes species belonging to the dominant human colonic microbiota ('Ruminococcus bicirculans') reveals two chromosomes and a selective capacity to utilize plant glucans.</title>
        <authorList>
            <consortium name="NISC Comparative Sequencing Program"/>
            <person name="Wegmann U."/>
            <person name="Louis P."/>
            <person name="Goesmann A."/>
            <person name="Henrissat B."/>
            <person name="Duncan S.H."/>
            <person name="Flint H.J."/>
        </authorList>
    </citation>
    <scope>NUCLEOTIDE SEQUENCE</scope>
    <source>
        <strain evidence="2">NBRC 103408</strain>
    </source>
</reference>
<keyword evidence="1 2" id="KW-0808">Transferase</keyword>
<dbReference type="Gene3D" id="3.30.1540.10">
    <property type="entry name" value="formyl-coa transferase, domain 3"/>
    <property type="match status" value="1"/>
</dbReference>
<name>A0ABQ5U7A7_9PROT</name>
<keyword evidence="3" id="KW-1185">Reference proteome</keyword>
<protein>
    <submittedName>
        <fullName evidence="2">CoA transferase</fullName>
    </submittedName>
</protein>
<dbReference type="Gene3D" id="3.40.50.10540">
    <property type="entry name" value="Crotonobetainyl-coa:carnitine coa-transferase, domain 1"/>
    <property type="match status" value="1"/>
</dbReference>
<dbReference type="InterPro" id="IPR023606">
    <property type="entry name" value="CoA-Trfase_III_dom_1_sf"/>
</dbReference>
<gene>
    <name evidence="2" type="ORF">GCM10007924_32510</name>
</gene>
<dbReference type="InterPro" id="IPR050483">
    <property type="entry name" value="CoA-transferase_III_domain"/>
</dbReference>
<dbReference type="Pfam" id="PF02515">
    <property type="entry name" value="CoA_transf_3"/>
    <property type="match status" value="1"/>
</dbReference>
<dbReference type="EMBL" id="BSNF01000010">
    <property type="protein sequence ID" value="GLQ08029.1"/>
    <property type="molecule type" value="Genomic_DNA"/>
</dbReference>
<accession>A0ABQ5U7A7</accession>
<comment type="caution">
    <text evidence="2">The sequence shown here is derived from an EMBL/GenBank/DDBJ whole genome shotgun (WGS) entry which is preliminary data.</text>
</comment>
<evidence type="ECO:0000256" key="1">
    <source>
        <dbReference type="ARBA" id="ARBA00022679"/>
    </source>
</evidence>
<dbReference type="GO" id="GO:0016740">
    <property type="term" value="F:transferase activity"/>
    <property type="evidence" value="ECO:0007669"/>
    <property type="project" value="UniProtKB-KW"/>
</dbReference>
<dbReference type="InterPro" id="IPR044855">
    <property type="entry name" value="CoA-Trfase_III_dom3_sf"/>
</dbReference>
<dbReference type="PANTHER" id="PTHR48207">
    <property type="entry name" value="SUCCINATE--HYDROXYMETHYLGLUTARATE COA-TRANSFERASE"/>
    <property type="match status" value="1"/>
</dbReference>
<dbReference type="InterPro" id="IPR003673">
    <property type="entry name" value="CoA-Trfase_fam_III"/>
</dbReference>
<dbReference type="Proteomes" id="UP001161409">
    <property type="component" value="Unassembled WGS sequence"/>
</dbReference>
<evidence type="ECO:0000313" key="3">
    <source>
        <dbReference type="Proteomes" id="UP001161409"/>
    </source>
</evidence>
<evidence type="ECO:0000313" key="2">
    <source>
        <dbReference type="EMBL" id="GLQ08029.1"/>
    </source>
</evidence>